<organism evidence="1 2">
    <name type="scientific">Euphydryas editha</name>
    <name type="common">Edith's checkerspot</name>
    <dbReference type="NCBI Taxonomy" id="104508"/>
    <lineage>
        <taxon>Eukaryota</taxon>
        <taxon>Metazoa</taxon>
        <taxon>Ecdysozoa</taxon>
        <taxon>Arthropoda</taxon>
        <taxon>Hexapoda</taxon>
        <taxon>Insecta</taxon>
        <taxon>Pterygota</taxon>
        <taxon>Neoptera</taxon>
        <taxon>Endopterygota</taxon>
        <taxon>Lepidoptera</taxon>
        <taxon>Glossata</taxon>
        <taxon>Ditrysia</taxon>
        <taxon>Papilionoidea</taxon>
        <taxon>Nymphalidae</taxon>
        <taxon>Nymphalinae</taxon>
        <taxon>Euphydryas</taxon>
    </lineage>
</organism>
<dbReference type="AlphaFoldDB" id="A0AAU9U1A0"/>
<name>A0AAU9U1A0_EUPED</name>
<keyword evidence="2" id="KW-1185">Reference proteome</keyword>
<accession>A0AAU9U1A0</accession>
<reference evidence="1" key="1">
    <citation type="submission" date="2022-03" db="EMBL/GenBank/DDBJ databases">
        <authorList>
            <person name="Tunstrom K."/>
        </authorList>
    </citation>
    <scope>NUCLEOTIDE SEQUENCE</scope>
</reference>
<evidence type="ECO:0000313" key="2">
    <source>
        <dbReference type="Proteomes" id="UP001153954"/>
    </source>
</evidence>
<gene>
    <name evidence="1" type="ORF">EEDITHA_LOCUS8650</name>
</gene>
<dbReference type="Proteomes" id="UP001153954">
    <property type="component" value="Unassembled WGS sequence"/>
</dbReference>
<proteinExistence type="predicted"/>
<dbReference type="EMBL" id="CAKOGL010000012">
    <property type="protein sequence ID" value="CAH2092933.1"/>
    <property type="molecule type" value="Genomic_DNA"/>
</dbReference>
<evidence type="ECO:0000313" key="1">
    <source>
        <dbReference type="EMBL" id="CAH2092933.1"/>
    </source>
</evidence>
<sequence>MPAQLRLAQSQSDLADWDAPLCDARYQSPRPWPRLADSLSAGVRPESKSWSSAPCAATNVCASGILARPVRLRLTVAAHASGAAWRGTLPAIAPGHCAAPFVLPLANQRLI</sequence>
<comment type="caution">
    <text evidence="1">The sequence shown here is derived from an EMBL/GenBank/DDBJ whole genome shotgun (WGS) entry which is preliminary data.</text>
</comment>
<protein>
    <submittedName>
        <fullName evidence="1">Uncharacterized protein</fullName>
    </submittedName>
</protein>